<name>A0A2P5HL25_DIAHE</name>
<evidence type="ECO:0000313" key="1">
    <source>
        <dbReference type="EMBL" id="POS70965.1"/>
    </source>
</evidence>
<comment type="caution">
    <text evidence="1">The sequence shown here is derived from an EMBL/GenBank/DDBJ whole genome shotgun (WGS) entry which is preliminary data.</text>
</comment>
<proteinExistence type="predicted"/>
<accession>A0A2P5HL25</accession>
<dbReference type="EMBL" id="MAVT02001422">
    <property type="protein sequence ID" value="POS70965.1"/>
    <property type="molecule type" value="Genomic_DNA"/>
</dbReference>
<keyword evidence="2" id="KW-1185">Reference proteome</keyword>
<reference evidence="1" key="1">
    <citation type="submission" date="2017-09" db="EMBL/GenBank/DDBJ databases">
        <title>Polyketide synthases of a Diaporthe helianthi virulent isolate.</title>
        <authorList>
            <person name="Baroncelli R."/>
        </authorList>
    </citation>
    <scope>NUCLEOTIDE SEQUENCE [LARGE SCALE GENOMIC DNA]</scope>
    <source>
        <strain evidence="1">7/96</strain>
    </source>
</reference>
<dbReference type="Proteomes" id="UP000094444">
    <property type="component" value="Unassembled WGS sequence"/>
</dbReference>
<organism evidence="1 2">
    <name type="scientific">Diaporthe helianthi</name>
    <dbReference type="NCBI Taxonomy" id="158607"/>
    <lineage>
        <taxon>Eukaryota</taxon>
        <taxon>Fungi</taxon>
        <taxon>Dikarya</taxon>
        <taxon>Ascomycota</taxon>
        <taxon>Pezizomycotina</taxon>
        <taxon>Sordariomycetes</taxon>
        <taxon>Sordariomycetidae</taxon>
        <taxon>Diaporthales</taxon>
        <taxon>Diaporthaceae</taxon>
        <taxon>Diaporthe</taxon>
    </lineage>
</organism>
<protein>
    <submittedName>
        <fullName evidence="1">Uncharacterized protein</fullName>
    </submittedName>
</protein>
<dbReference type="AlphaFoldDB" id="A0A2P5HL25"/>
<dbReference type="InParanoid" id="A0A2P5HL25"/>
<dbReference type="STRING" id="158607.A0A2P5HL25"/>
<sequence length="262" mass="29103">MDLPSASPDFPDVWEDSDVEYETVPPPASIERSRVDEILDQAHETRFCGAIINILHSKPAEFTFAQLVDGLPLAKVASTSLALRCGDPVREHKTLCPGAMDKVRAFRDSFDPASLDLPVEVLKRYQDIPAGSRASKLPFIELVVVAVHRLAVIVHREGSLHKENDPTFDEGRLCCDRWDFRASPKYYPTPFCLTDYSDPAQYPDGVADLAGYWAENWIFGGVVVFSRGESGTECNDVWLHPNKEDTTVRVWALSVGSGITHA</sequence>
<gene>
    <name evidence="1" type="ORF">DHEL01_v210642</name>
</gene>
<dbReference type="OrthoDB" id="5346581at2759"/>
<evidence type="ECO:0000313" key="2">
    <source>
        <dbReference type="Proteomes" id="UP000094444"/>
    </source>
</evidence>